<dbReference type="GO" id="GO:0003676">
    <property type="term" value="F:nucleic acid binding"/>
    <property type="evidence" value="ECO:0007669"/>
    <property type="project" value="InterPro"/>
</dbReference>
<dbReference type="InterPro" id="IPR036390">
    <property type="entry name" value="WH_DNA-bd_sf"/>
</dbReference>
<evidence type="ECO:0000313" key="8">
    <source>
        <dbReference type="EMBL" id="PWA97674.1"/>
    </source>
</evidence>
<keyword evidence="1" id="KW-0433">Leucine-rich repeat</keyword>
<evidence type="ECO:0000256" key="2">
    <source>
        <dbReference type="ARBA" id="ARBA00022737"/>
    </source>
</evidence>
<dbReference type="InterPro" id="IPR002182">
    <property type="entry name" value="NB-ARC"/>
</dbReference>
<feature type="domain" description="C3H1-type" evidence="6">
    <location>
        <begin position="248"/>
        <end position="275"/>
    </location>
</feature>
<dbReference type="InterPro" id="IPR044974">
    <property type="entry name" value="Disease_R_plants"/>
</dbReference>
<evidence type="ECO:0000259" key="6">
    <source>
        <dbReference type="PROSITE" id="PS50103"/>
    </source>
</evidence>
<evidence type="ECO:0000256" key="4">
    <source>
        <dbReference type="PROSITE-ProRule" id="PRU00723"/>
    </source>
</evidence>
<dbReference type="GO" id="GO:0008270">
    <property type="term" value="F:zinc ion binding"/>
    <property type="evidence" value="ECO:0007669"/>
    <property type="project" value="UniProtKB-KW"/>
</dbReference>
<dbReference type="InterPro" id="IPR054722">
    <property type="entry name" value="PolX-like_BBD"/>
</dbReference>
<dbReference type="Pfam" id="PF23282">
    <property type="entry name" value="WHD_ROQ1"/>
    <property type="match status" value="1"/>
</dbReference>
<sequence>MTTDTTPPPPVLTLSDKLMAMNHLTTFVPIKLDVDEMNYSQWVYYFSHLCHGYDILDHLVDPPESSSATPSSPPSRDPEWLKVDFIIRSWIFSTLTVNLQKRLVVLNPQTAKEAWVSLATIFQDNKRPRAMALKAELRNLKLGDLTIDAYFQKIESIASVLNGLGSPLSNDDIVTFALEGLPNTYDVISTVITSREPFPDLKTVRSLLTTQEMRMKSKVQDPLVAATSSSPMVLLANNNARRSSNPLEKVNKPCFLFAKGHCRFGEACRYLHNGVHGKSTLLPRTSGSSSPMSDMDTLRQLLAKLGFTSTPSQTTPPVAYTTNTSPVACAMNNLPYGPAQLQYQSQPLYSAQVFPQGVQGLPQGAGHNVAQGVHGLPQGVQFGVTGLFPQGVHVAPGVPFAAGSQPLQGVQSLSQGVQFAGSQPRVPFGPGMVQQGPSLAGFHPGQLLASGSQGSGQETLLPNAFNTTTLQEPAAGNWNMDTGASSHLNDSVHSLSYILNECIYPSVAVGDGRFIPVTNSGHSILSTPFRPLRLNNVLITPHIVKNLISVRQFVRDNYCTVEFDPFGFSVKDFLTRRVLLRCDSTGDLYPVTKPSPIPQAYLTSQYTWHQRLGHPGSEVLRRLVSSDSISCNKEKLPVLCHACQLGKHVKLPFVSSSSSVTSCFDIVHSDLWTSPIPSLSGFKYYVLFLDHYSQYVWVYPLMNKSDVLSKFQLFRTYVRTQFKCEIKSFQCDHGGEFDNTAFHNLFSTHGIQFRFSCPRTSQQNGKSERMIRTINNLIRTLLFQAQLPPNYWTEALNMAVYLLNILPSRAINNEIPFTRLFGATPDYSVLRVFGCLCYPHIDTNHKLGPRATPAIFLGHAANHFGYRCLDLNTNKIIISRHVTFDETVFPFQSHPSKPTPSYDFLDDSSNLISTIINTTPIGSPSNPIPTTPVNIPASPAPPTPPPSPPNDPVPVPTPPSSSPHVPVPTPPPVISTHPMVTRSRVGTTRPNPKYAGHVSTISPSPRSYKAAFNDPNWRNAIYDEYNALVKNKTWKRVPRPEGVNVVNCMWLFRHKYLADGTLSRYKARLVANGSTQIEGVDVDETFSPVVKPGTIRTVLSLAISRHWPVHQLDVKNAFLHGDLAETVYMHQPPGFRDPEHPDYVCLLQRSLYGLKQAPRAWFQRFATYITTVGFTPSRCDSSLFIYRQGNDTAFLLLYVDDIVLTASSDSLLHQIIASLHKEFSMTDLGALNYFLGVSVTRDSSGMFLSQRKYAMEILERAHMVGCNPSRTPVDTESKLGDDGDPVSDPKLYRSLAGSLQYLTFTRPDITYAVQQVCLYMHDPREPHFSALKRILRYVQGTLAYGLQLFSSTTDSLVAYSDADWAGCPTTRRSTSGYCVFLGNNLLSWSSKRQPTLSRSSAEAEYRGVANAVAETCWLRNLLRELHTPLSSATIVYCDNVSAVYLSSNPVQHQRTKHIEIDIHFVRDLVATGQVRVLHVPSRFQYADIFTKGLPYALFAEFRDSLSVRSPPAQTAGESRRFEGHCIVDNIREESASKNGLKALQEKILSSVLRTEIRVQSVEEGKHKIQSRLGRKKVLILLDDVDDRKQLEALAGSHNWFGDGSRIIITTRDEHLLRSHKVDVVSSVPLLSDDEAIRLFNMCAFHGNEPVEDYEELSQRVVSYCGGLPLAVQVLGSSLFDKDKNEWMSALARLEDNPEMELVEKLKISYDGLKPVEKELFLDIACFYRGEKRDTVMEISDACSFYPDIGLRVLEQKSFITTSDGRIEMHKILQEMGHYIVRGESPYNPEKHSRVWKTEEIDNMCYELATTENNQIEAIKYDGESPLLFDALKHMKKLRVLELTIRNVKSLVGVTFLSNELRYIHWHNYPASPLPSNSPLRKLVVLKLHHSLQEELWEGYKCLPSLKELEIITAHRLLRTPDFGGMPCLQKLKIEYCSCLEEIHPSLGSHDSIVSIYIKGCDKLRKFPSVIWMEKLQILEISSCEELREFPEIQSNMDSLVNLCLYKVGIEVLPSSFGEYCTNLVVLKLVAPNLKRIEGNFRALKHLREFEFTGSTHLENISKDLFDDKCCLNELSLPEMRQKIPPWGCLGFPHLSRFLRRLNLGYCGLKDGEIPCDIGDLSQLTQLKILNLTACYSLTELPELPSSIAILKADKCHSLKAVGDFHTNCKWLCQVSLMKGSIVFGGNRLLQSMLQGKAVENRCMSLQLEGLEIPKRFIPRLLTGTKFTLQLPQNYCNDFCGFLMCAVVKENYGNYRKITMKHKKGVLTGRNSQQVLWDKSAYGVATWLGYVSFGSLRQTSWWDQTRDIVSFSMNYSYEDPAHKSDSDNRCEYISDPCVGFGVKLIPKRRNNGLLLTTKATTDGGSEFYDEKYDFKNNFRIQHDSDSVLEIVF</sequence>
<dbReference type="CDD" id="cd09272">
    <property type="entry name" value="RNase_HI_RT_Ty1"/>
    <property type="match status" value="1"/>
</dbReference>
<feature type="zinc finger region" description="C3H1-type" evidence="4">
    <location>
        <begin position="248"/>
        <end position="275"/>
    </location>
</feature>
<organism evidence="8 9">
    <name type="scientific">Artemisia annua</name>
    <name type="common">Sweet wormwood</name>
    <dbReference type="NCBI Taxonomy" id="35608"/>
    <lineage>
        <taxon>Eukaryota</taxon>
        <taxon>Viridiplantae</taxon>
        <taxon>Streptophyta</taxon>
        <taxon>Embryophyta</taxon>
        <taxon>Tracheophyta</taxon>
        <taxon>Spermatophyta</taxon>
        <taxon>Magnoliopsida</taxon>
        <taxon>eudicotyledons</taxon>
        <taxon>Gunneridae</taxon>
        <taxon>Pentapetalae</taxon>
        <taxon>asterids</taxon>
        <taxon>campanulids</taxon>
        <taxon>Asterales</taxon>
        <taxon>Asteraceae</taxon>
        <taxon>Asteroideae</taxon>
        <taxon>Anthemideae</taxon>
        <taxon>Artemisiinae</taxon>
        <taxon>Artemisia</taxon>
    </lineage>
</organism>
<dbReference type="SUPFAM" id="SSF46785">
    <property type="entry name" value="Winged helix' DNA-binding domain"/>
    <property type="match status" value="1"/>
</dbReference>
<dbReference type="Pfam" id="PF00665">
    <property type="entry name" value="rve"/>
    <property type="match status" value="1"/>
</dbReference>
<keyword evidence="9" id="KW-1185">Reference proteome</keyword>
<dbReference type="Pfam" id="PF07727">
    <property type="entry name" value="RVT_2"/>
    <property type="match status" value="1"/>
</dbReference>
<keyword evidence="3" id="KW-0378">Hydrolase</keyword>
<proteinExistence type="predicted"/>
<reference evidence="8 9" key="1">
    <citation type="journal article" date="2018" name="Mol. Plant">
        <title>The genome of Artemisia annua provides insight into the evolution of Asteraceae family and artemisinin biosynthesis.</title>
        <authorList>
            <person name="Shen Q."/>
            <person name="Zhang L."/>
            <person name="Liao Z."/>
            <person name="Wang S."/>
            <person name="Yan T."/>
            <person name="Shi P."/>
            <person name="Liu M."/>
            <person name="Fu X."/>
            <person name="Pan Q."/>
            <person name="Wang Y."/>
            <person name="Lv Z."/>
            <person name="Lu X."/>
            <person name="Zhang F."/>
            <person name="Jiang W."/>
            <person name="Ma Y."/>
            <person name="Chen M."/>
            <person name="Hao X."/>
            <person name="Li L."/>
            <person name="Tang Y."/>
            <person name="Lv G."/>
            <person name="Zhou Y."/>
            <person name="Sun X."/>
            <person name="Brodelius P.E."/>
            <person name="Rose J.K.C."/>
            <person name="Tang K."/>
        </authorList>
    </citation>
    <scope>NUCLEOTIDE SEQUENCE [LARGE SCALE GENOMIC DNA]</scope>
    <source>
        <strain evidence="9">cv. Huhao1</strain>
        <tissue evidence="8">Leaf</tissue>
    </source>
</reference>
<dbReference type="InterPro" id="IPR000571">
    <property type="entry name" value="Znf_CCCH"/>
</dbReference>
<dbReference type="PROSITE" id="PS50103">
    <property type="entry name" value="ZF_C3H1"/>
    <property type="match status" value="1"/>
</dbReference>
<dbReference type="InterPro" id="IPR001584">
    <property type="entry name" value="Integrase_cat-core"/>
</dbReference>
<dbReference type="InterPro" id="IPR042197">
    <property type="entry name" value="Apaf_helical"/>
</dbReference>
<dbReference type="InterPro" id="IPR036397">
    <property type="entry name" value="RNaseH_sf"/>
</dbReference>
<accession>A0A2U1QI47</accession>
<dbReference type="Gene3D" id="1.10.8.430">
    <property type="entry name" value="Helical domain of apoptotic protease-activating factors"/>
    <property type="match status" value="1"/>
</dbReference>
<dbReference type="InterPro" id="IPR013103">
    <property type="entry name" value="RVT_2"/>
</dbReference>
<keyword evidence="4" id="KW-0863">Zinc-finger</keyword>
<comment type="caution">
    <text evidence="8">The sequence shown here is derived from an EMBL/GenBank/DDBJ whole genome shotgun (WGS) entry which is preliminary data.</text>
</comment>
<protein>
    <submittedName>
        <fullName evidence="8">Ribonuclease H-like domain-containing protein</fullName>
    </submittedName>
</protein>
<dbReference type="Pfam" id="PF13976">
    <property type="entry name" value="gag_pre-integrs"/>
    <property type="match status" value="1"/>
</dbReference>
<dbReference type="InterPro" id="IPR032675">
    <property type="entry name" value="LRR_dom_sf"/>
</dbReference>
<dbReference type="Pfam" id="PF14223">
    <property type="entry name" value="Retrotran_gag_2"/>
    <property type="match status" value="1"/>
</dbReference>
<dbReference type="PANTHER" id="PTHR11017">
    <property type="entry name" value="LEUCINE-RICH REPEAT-CONTAINING PROTEIN"/>
    <property type="match status" value="1"/>
</dbReference>
<evidence type="ECO:0000256" key="1">
    <source>
        <dbReference type="ARBA" id="ARBA00022614"/>
    </source>
</evidence>
<dbReference type="InterPro" id="IPR027417">
    <property type="entry name" value="P-loop_NTPase"/>
</dbReference>
<dbReference type="EMBL" id="PKPP01000109">
    <property type="protein sequence ID" value="PWA97674.1"/>
    <property type="molecule type" value="Genomic_DNA"/>
</dbReference>
<keyword evidence="2" id="KW-0677">Repeat</keyword>
<dbReference type="OrthoDB" id="1357022at2759"/>
<evidence type="ECO:0000256" key="3">
    <source>
        <dbReference type="ARBA" id="ARBA00022750"/>
    </source>
</evidence>
<dbReference type="Gene3D" id="3.40.50.300">
    <property type="entry name" value="P-loop containing nucleotide triphosphate hydrolases"/>
    <property type="match status" value="1"/>
</dbReference>
<dbReference type="STRING" id="35608.A0A2U1QI47"/>
<dbReference type="Proteomes" id="UP000245207">
    <property type="component" value="Unassembled WGS sequence"/>
</dbReference>
<dbReference type="InterPro" id="IPR025724">
    <property type="entry name" value="GAG-pre-integrase_dom"/>
</dbReference>
<dbReference type="InterPro" id="IPR043502">
    <property type="entry name" value="DNA/RNA_pol_sf"/>
</dbReference>
<keyword evidence="3" id="KW-0645">Protease</keyword>
<name>A0A2U1QI47_ARTAN</name>
<dbReference type="GO" id="GO:0015074">
    <property type="term" value="P:DNA integration"/>
    <property type="evidence" value="ECO:0007669"/>
    <property type="project" value="InterPro"/>
</dbReference>
<dbReference type="Pfam" id="PF00931">
    <property type="entry name" value="NB-ARC"/>
    <property type="match status" value="1"/>
</dbReference>
<dbReference type="GO" id="GO:0004190">
    <property type="term" value="F:aspartic-type endopeptidase activity"/>
    <property type="evidence" value="ECO:0007669"/>
    <property type="project" value="UniProtKB-KW"/>
</dbReference>
<dbReference type="SUPFAM" id="SSF52540">
    <property type="entry name" value="P-loop containing nucleoside triphosphate hydrolases"/>
    <property type="match status" value="1"/>
</dbReference>
<dbReference type="InterPro" id="IPR012337">
    <property type="entry name" value="RNaseH-like_sf"/>
</dbReference>
<dbReference type="PANTHER" id="PTHR11017:SF340">
    <property type="entry name" value="NB-ARC-RELATED"/>
    <property type="match status" value="1"/>
</dbReference>
<evidence type="ECO:0000256" key="5">
    <source>
        <dbReference type="SAM" id="MobiDB-lite"/>
    </source>
</evidence>
<feature type="domain" description="Integrase catalytic" evidence="7">
    <location>
        <begin position="648"/>
        <end position="824"/>
    </location>
</feature>
<dbReference type="Gene3D" id="3.30.420.10">
    <property type="entry name" value="Ribonuclease H-like superfamily/Ribonuclease H"/>
    <property type="match status" value="1"/>
</dbReference>
<dbReference type="InterPro" id="IPR058192">
    <property type="entry name" value="WHD_ROQ1-like"/>
</dbReference>
<dbReference type="Pfam" id="PF22936">
    <property type="entry name" value="Pol_BBD"/>
    <property type="match status" value="1"/>
</dbReference>
<dbReference type="InterPro" id="IPR057670">
    <property type="entry name" value="SH3_retrovirus"/>
</dbReference>
<dbReference type="Pfam" id="PF25597">
    <property type="entry name" value="SH3_retrovirus"/>
    <property type="match status" value="1"/>
</dbReference>
<dbReference type="SUPFAM" id="SSF56672">
    <property type="entry name" value="DNA/RNA polymerases"/>
    <property type="match status" value="1"/>
</dbReference>
<dbReference type="SUPFAM" id="SSF52058">
    <property type="entry name" value="L domain-like"/>
    <property type="match status" value="1"/>
</dbReference>
<feature type="compositionally biased region" description="Pro residues" evidence="5">
    <location>
        <begin position="938"/>
        <end position="973"/>
    </location>
</feature>
<evidence type="ECO:0000259" key="7">
    <source>
        <dbReference type="PROSITE" id="PS50994"/>
    </source>
</evidence>
<dbReference type="SUPFAM" id="SSF53098">
    <property type="entry name" value="Ribonuclease H-like"/>
    <property type="match status" value="1"/>
</dbReference>
<keyword evidence="4" id="KW-0862">Zinc</keyword>
<feature type="region of interest" description="Disordered" evidence="5">
    <location>
        <begin position="917"/>
        <end position="978"/>
    </location>
</feature>
<dbReference type="Gene3D" id="3.80.10.10">
    <property type="entry name" value="Ribonuclease Inhibitor"/>
    <property type="match status" value="2"/>
</dbReference>
<dbReference type="GO" id="GO:0006952">
    <property type="term" value="P:defense response"/>
    <property type="evidence" value="ECO:0007669"/>
    <property type="project" value="InterPro"/>
</dbReference>
<keyword evidence="3" id="KW-0064">Aspartyl protease</keyword>
<dbReference type="GO" id="GO:0043531">
    <property type="term" value="F:ADP binding"/>
    <property type="evidence" value="ECO:0007669"/>
    <property type="project" value="InterPro"/>
</dbReference>
<gene>
    <name evidence="8" type="ORF">CTI12_AA026950</name>
</gene>
<keyword evidence="4" id="KW-0479">Metal-binding</keyword>
<dbReference type="Gene3D" id="2.30.30.1190">
    <property type="match status" value="1"/>
</dbReference>
<evidence type="ECO:0000313" key="9">
    <source>
        <dbReference type="Proteomes" id="UP000245207"/>
    </source>
</evidence>
<dbReference type="PROSITE" id="PS50994">
    <property type="entry name" value="INTEGRASE"/>
    <property type="match status" value="1"/>
</dbReference>